<reference evidence="3" key="1">
    <citation type="journal article" date="2019" name="Int. J. Syst. Evol. Microbiol.">
        <title>The Global Catalogue of Microorganisms (GCM) 10K type strain sequencing project: providing services to taxonomists for standard genome sequencing and annotation.</title>
        <authorList>
            <consortium name="The Broad Institute Genomics Platform"/>
            <consortium name="The Broad Institute Genome Sequencing Center for Infectious Disease"/>
            <person name="Wu L."/>
            <person name="Ma J."/>
        </authorList>
    </citation>
    <scope>NUCLEOTIDE SEQUENCE [LARGE SCALE GENOMIC DNA]</scope>
    <source>
        <strain evidence="3">CCM 8391</strain>
    </source>
</reference>
<name>A0ABW1J6E3_9PSEU</name>
<organism evidence="2 3">
    <name type="scientific">Pseudonocardia hispaniensis</name>
    <dbReference type="NCBI Taxonomy" id="904933"/>
    <lineage>
        <taxon>Bacteria</taxon>
        <taxon>Bacillati</taxon>
        <taxon>Actinomycetota</taxon>
        <taxon>Actinomycetes</taxon>
        <taxon>Pseudonocardiales</taxon>
        <taxon>Pseudonocardiaceae</taxon>
        <taxon>Pseudonocardia</taxon>
    </lineage>
</organism>
<accession>A0ABW1J6E3</accession>
<evidence type="ECO:0000313" key="2">
    <source>
        <dbReference type="EMBL" id="MFC5996272.1"/>
    </source>
</evidence>
<keyword evidence="3" id="KW-1185">Reference proteome</keyword>
<protein>
    <submittedName>
        <fullName evidence="2">Amidohydrolase family protein</fullName>
    </submittedName>
</protein>
<dbReference type="Pfam" id="PF04909">
    <property type="entry name" value="Amidohydro_2"/>
    <property type="match status" value="1"/>
</dbReference>
<proteinExistence type="predicted"/>
<dbReference type="RefSeq" id="WP_379586809.1">
    <property type="nucleotide sequence ID" value="NZ_JBHSQW010000035.1"/>
</dbReference>
<dbReference type="Proteomes" id="UP001596302">
    <property type="component" value="Unassembled WGS sequence"/>
</dbReference>
<feature type="domain" description="Amidohydrolase-related" evidence="1">
    <location>
        <begin position="54"/>
        <end position="284"/>
    </location>
</feature>
<comment type="caution">
    <text evidence="2">The sequence shown here is derived from an EMBL/GenBank/DDBJ whole genome shotgun (WGS) entry which is preliminary data.</text>
</comment>
<dbReference type="InterPro" id="IPR032466">
    <property type="entry name" value="Metal_Hydrolase"/>
</dbReference>
<dbReference type="EMBL" id="JBHSQW010000035">
    <property type="protein sequence ID" value="MFC5996272.1"/>
    <property type="molecule type" value="Genomic_DNA"/>
</dbReference>
<sequence>MASQERVRGKVIDAHSHIGTMEPWRYYNLKEPVRPTVYEFENAKGYLDHINALGVERGLVLPNYGIPVQEHGFSLNPLILDSVAGDERLVGGLWVSFLPVNKERTLAMLKHAGESGIVALKTTFLLGGNPDPATWDEDTREIAEACFAACEAHDLVFHFHTSAGGSSDINNFVPMIEKYGKRIKIYLVHFGGGVSGHIKLVPQFLDWVEEGYKVYCDTTWTIGFGARWLLDEIEKRGVGADRVLFASDEPWSDFWSEYWKIYGAPVGDELKERVLWRNYEELYGDRTRR</sequence>
<evidence type="ECO:0000259" key="1">
    <source>
        <dbReference type="Pfam" id="PF04909"/>
    </source>
</evidence>
<dbReference type="InterPro" id="IPR006680">
    <property type="entry name" value="Amidohydro-rel"/>
</dbReference>
<dbReference type="SUPFAM" id="SSF51556">
    <property type="entry name" value="Metallo-dependent hydrolases"/>
    <property type="match status" value="1"/>
</dbReference>
<dbReference type="Gene3D" id="3.20.20.140">
    <property type="entry name" value="Metal-dependent hydrolases"/>
    <property type="match status" value="1"/>
</dbReference>
<evidence type="ECO:0000313" key="3">
    <source>
        <dbReference type="Proteomes" id="UP001596302"/>
    </source>
</evidence>
<gene>
    <name evidence="2" type="ORF">ACFQE5_18885</name>
</gene>